<comment type="caution">
    <text evidence="2">The sequence shown here is derived from an EMBL/GenBank/DDBJ whole genome shotgun (WGS) entry which is preliminary data.</text>
</comment>
<evidence type="ECO:0000313" key="2">
    <source>
        <dbReference type="EMBL" id="KAI7837874.1"/>
    </source>
</evidence>
<evidence type="ECO:0000313" key="3">
    <source>
        <dbReference type="Proteomes" id="UP001205105"/>
    </source>
</evidence>
<name>A0AAD5GZ32_9CHLO</name>
<feature type="compositionally biased region" description="Low complexity" evidence="1">
    <location>
        <begin position="120"/>
        <end position="142"/>
    </location>
</feature>
<feature type="region of interest" description="Disordered" evidence="1">
    <location>
        <begin position="102"/>
        <end position="142"/>
    </location>
</feature>
<reference evidence="2" key="1">
    <citation type="submission" date="2020-11" db="EMBL/GenBank/DDBJ databases">
        <title>Chlorella ohadii genome sequencing and assembly.</title>
        <authorList>
            <person name="Murik O."/>
            <person name="Treves H."/>
            <person name="Kedem I."/>
            <person name="Shotland Y."/>
            <person name="Kaplan A."/>
        </authorList>
    </citation>
    <scope>NUCLEOTIDE SEQUENCE</scope>
    <source>
        <strain evidence="2">1</strain>
    </source>
</reference>
<protein>
    <submittedName>
        <fullName evidence="2">Uncharacterized protein</fullName>
    </submittedName>
</protein>
<keyword evidence="3" id="KW-1185">Reference proteome</keyword>
<gene>
    <name evidence="2" type="ORF">COHA_008361</name>
</gene>
<sequence length="142" mass="15454">MSFLLSRALFSLRGACSSTGRIAARSFSEAAAAAAEGGAPRAASEAERQGAKAKLFEVLSGSNELLTSTQIWEAAEPLGLKSKRFTKQMLVQLRNAGYVQTKPLPATTKKHAKRFGYRLAPQHQQQQQAQQQQAQQRQRPAA</sequence>
<dbReference type="AlphaFoldDB" id="A0AAD5GZ32"/>
<proteinExistence type="predicted"/>
<accession>A0AAD5GZ32</accession>
<dbReference type="EMBL" id="JADXDR010000142">
    <property type="protein sequence ID" value="KAI7837874.1"/>
    <property type="molecule type" value="Genomic_DNA"/>
</dbReference>
<organism evidence="2 3">
    <name type="scientific">Chlorella ohadii</name>
    <dbReference type="NCBI Taxonomy" id="2649997"/>
    <lineage>
        <taxon>Eukaryota</taxon>
        <taxon>Viridiplantae</taxon>
        <taxon>Chlorophyta</taxon>
        <taxon>core chlorophytes</taxon>
        <taxon>Trebouxiophyceae</taxon>
        <taxon>Chlorellales</taxon>
        <taxon>Chlorellaceae</taxon>
        <taxon>Chlorella clade</taxon>
        <taxon>Chlorella</taxon>
    </lineage>
</organism>
<dbReference type="Proteomes" id="UP001205105">
    <property type="component" value="Unassembled WGS sequence"/>
</dbReference>
<evidence type="ECO:0000256" key="1">
    <source>
        <dbReference type="SAM" id="MobiDB-lite"/>
    </source>
</evidence>